<dbReference type="RefSeq" id="WP_117396044.1">
    <property type="nucleotide sequence ID" value="NZ_CP021330.1"/>
</dbReference>
<keyword evidence="3" id="KW-1185">Reference proteome</keyword>
<evidence type="ECO:0000313" key="2">
    <source>
        <dbReference type="EMBL" id="AVX04952.1"/>
    </source>
</evidence>
<evidence type="ECO:0000313" key="3">
    <source>
        <dbReference type="Proteomes" id="UP000258927"/>
    </source>
</evidence>
<dbReference type="Pfam" id="PF14247">
    <property type="entry name" value="DUF4344"/>
    <property type="match status" value="2"/>
</dbReference>
<dbReference type="STRING" id="1122213.GCA_000423365_00084"/>
<evidence type="ECO:0000256" key="1">
    <source>
        <dbReference type="SAM" id="SignalP"/>
    </source>
</evidence>
<proteinExistence type="predicted"/>
<keyword evidence="1" id="KW-0732">Signal</keyword>
<dbReference type="AlphaFoldDB" id="A0A2R4MG09"/>
<feature type="chain" id="PRO_5015309859" description="Metallopeptidase" evidence="1">
    <location>
        <begin position="22"/>
        <end position="265"/>
    </location>
</feature>
<organism evidence="2 3">
    <name type="scientific">Maritalea myrionectae</name>
    <dbReference type="NCBI Taxonomy" id="454601"/>
    <lineage>
        <taxon>Bacteria</taxon>
        <taxon>Pseudomonadati</taxon>
        <taxon>Pseudomonadota</taxon>
        <taxon>Alphaproteobacteria</taxon>
        <taxon>Hyphomicrobiales</taxon>
        <taxon>Devosiaceae</taxon>
        <taxon>Maritalea</taxon>
    </lineage>
</organism>
<dbReference type="KEGG" id="mmyr:MXMO3_02440"/>
<dbReference type="Proteomes" id="UP000258927">
    <property type="component" value="Chromosome"/>
</dbReference>
<accession>A0A2R4MG09</accession>
<feature type="signal peptide" evidence="1">
    <location>
        <begin position="1"/>
        <end position="21"/>
    </location>
</feature>
<protein>
    <recommendedName>
        <fullName evidence="4">Metallopeptidase</fullName>
    </recommendedName>
</protein>
<gene>
    <name evidence="2" type="ORF">MXMO3_02440</name>
</gene>
<dbReference type="InterPro" id="IPR025644">
    <property type="entry name" value="DUF4344"/>
</dbReference>
<sequence length="265" mass="30087">MKRFVLSLLILLGAAFAPAFAQDLTDDQYDEAVEFAQNNTRFVLYHEFGHLVISQFGLPILGKEEDAADNIASVILLSERDEEFDNILFDAADGWYLSDISNTEDFEEADFYDSHSLDIQRSYQIVCLMAGQSIETFGEFAAEYGLDEDRIDLCAVDYEQLEQSWAVMTESFIDPSRGEGYTAKIVYDEPNDETELSATLVKNSGMMEELQQRFADTLPEETVFRATSCDEANAYYDPEVPEIVMCYELTDLFLDLVIEDILAEE</sequence>
<name>A0A2R4MG09_9HYPH</name>
<reference evidence="2 3" key="1">
    <citation type="submission" date="2017-05" db="EMBL/GenBank/DDBJ databases">
        <title>Genome Analysis of Maritalea myrionectae HL2708#5.</title>
        <authorList>
            <consortium name="Cotde Inc.-PKNU"/>
            <person name="Jang D."/>
            <person name="Oh H.-M."/>
        </authorList>
    </citation>
    <scope>NUCLEOTIDE SEQUENCE [LARGE SCALE GENOMIC DNA]</scope>
    <source>
        <strain evidence="2 3">HL2708#5</strain>
    </source>
</reference>
<evidence type="ECO:0008006" key="4">
    <source>
        <dbReference type="Google" id="ProtNLM"/>
    </source>
</evidence>
<dbReference type="EMBL" id="CP021330">
    <property type="protein sequence ID" value="AVX04952.1"/>
    <property type="molecule type" value="Genomic_DNA"/>
</dbReference>